<dbReference type="STRING" id="1397108.IMCC12053_2377"/>
<dbReference type="KEGG" id="cmar:IMCC12053_2377"/>
<dbReference type="AlphaFoldDB" id="A0A0P0AD09"/>
<dbReference type="EMBL" id="CP012023">
    <property type="protein sequence ID" value="ALI56324.1"/>
    <property type="molecule type" value="Genomic_DNA"/>
</dbReference>
<feature type="compositionally biased region" description="Basic and acidic residues" evidence="1">
    <location>
        <begin position="107"/>
        <end position="120"/>
    </location>
</feature>
<gene>
    <name evidence="2" type="ORF">IMCC12053_2377</name>
</gene>
<name>A0A0P0AD09_9RHOB</name>
<accession>A0A0P0AD09</accession>
<proteinExistence type="predicted"/>
<evidence type="ECO:0000256" key="1">
    <source>
        <dbReference type="SAM" id="MobiDB-lite"/>
    </source>
</evidence>
<dbReference type="Proteomes" id="UP000064920">
    <property type="component" value="Chromosome"/>
</dbReference>
<dbReference type="PATRIC" id="fig|1397108.4.peg.2433"/>
<keyword evidence="3" id="KW-1185">Reference proteome</keyword>
<evidence type="ECO:0000313" key="2">
    <source>
        <dbReference type="EMBL" id="ALI56324.1"/>
    </source>
</evidence>
<sequence length="127" mass="14572">MDLSHSPVDELAQLRRKITELRVRESMLEAAFLQTRETGVFHGYRANVRIVRSLQDVFDITKLPAQIVDDPQFQSTRVITSVRIEPRLDAPLDLVRTPLQDAPATARHQEAIDHRHDTKRPLISART</sequence>
<organism evidence="2 3">
    <name type="scientific">Celeribacter marinus</name>
    <dbReference type="NCBI Taxonomy" id="1397108"/>
    <lineage>
        <taxon>Bacteria</taxon>
        <taxon>Pseudomonadati</taxon>
        <taxon>Pseudomonadota</taxon>
        <taxon>Alphaproteobacteria</taxon>
        <taxon>Rhodobacterales</taxon>
        <taxon>Roseobacteraceae</taxon>
        <taxon>Celeribacter</taxon>
    </lineage>
</organism>
<reference evidence="3" key="1">
    <citation type="submission" date="2015-05" db="EMBL/GenBank/DDBJ databases">
        <authorList>
            <person name="Oh H.-M."/>
            <person name="Yang J.-A."/>
            <person name="Cho J.-C."/>
            <person name="Kang I."/>
        </authorList>
    </citation>
    <scope>NUCLEOTIDE SEQUENCE [LARGE SCALE GENOMIC DNA]</scope>
    <source>
        <strain evidence="3">IMCC 12053</strain>
    </source>
</reference>
<evidence type="ECO:0000313" key="3">
    <source>
        <dbReference type="Proteomes" id="UP000064920"/>
    </source>
</evidence>
<feature type="region of interest" description="Disordered" evidence="1">
    <location>
        <begin position="103"/>
        <end position="127"/>
    </location>
</feature>
<dbReference type="OrthoDB" id="7859852at2"/>
<protein>
    <submittedName>
        <fullName evidence="2">Uncharacterized protein</fullName>
    </submittedName>
</protein>
<dbReference type="RefSeq" id="WP_062219221.1">
    <property type="nucleotide sequence ID" value="NZ_CP012023.1"/>
</dbReference>